<accession>A0A8J9Z1L4</accession>
<keyword evidence="3" id="KW-1185">Reference proteome</keyword>
<dbReference type="Pfam" id="PF00078">
    <property type="entry name" value="RVT_1"/>
    <property type="match status" value="1"/>
</dbReference>
<dbReference type="InterPro" id="IPR005135">
    <property type="entry name" value="Endo/exonuclease/phosphatase"/>
</dbReference>
<dbReference type="Proteomes" id="UP000838412">
    <property type="component" value="Chromosome 15"/>
</dbReference>
<evidence type="ECO:0000313" key="3">
    <source>
        <dbReference type="Proteomes" id="UP000838412"/>
    </source>
</evidence>
<reference evidence="2" key="1">
    <citation type="submission" date="2022-01" db="EMBL/GenBank/DDBJ databases">
        <authorList>
            <person name="Braso-Vives M."/>
        </authorList>
    </citation>
    <scope>NUCLEOTIDE SEQUENCE</scope>
</reference>
<dbReference type="SUPFAM" id="SSF56219">
    <property type="entry name" value="DNase I-like"/>
    <property type="match status" value="1"/>
</dbReference>
<feature type="domain" description="Reverse transcriptase" evidence="1">
    <location>
        <begin position="343"/>
        <end position="614"/>
    </location>
</feature>
<dbReference type="SUPFAM" id="SSF56672">
    <property type="entry name" value="DNA/RNA polymerases"/>
    <property type="match status" value="1"/>
</dbReference>
<dbReference type="Gene3D" id="3.60.10.10">
    <property type="entry name" value="Endonuclease/exonuclease/phosphatase"/>
    <property type="match status" value="1"/>
</dbReference>
<dbReference type="PANTHER" id="PTHR33332">
    <property type="entry name" value="REVERSE TRANSCRIPTASE DOMAIN-CONTAINING PROTEIN"/>
    <property type="match status" value="1"/>
</dbReference>
<dbReference type="OrthoDB" id="410381at2759"/>
<name>A0A8J9Z1L4_BRALA</name>
<proteinExistence type="predicted"/>
<dbReference type="Pfam" id="PF14529">
    <property type="entry name" value="Exo_endo_phos_2"/>
    <property type="match status" value="1"/>
</dbReference>
<evidence type="ECO:0000313" key="2">
    <source>
        <dbReference type="EMBL" id="CAH1245877.1"/>
    </source>
</evidence>
<protein>
    <submittedName>
        <fullName evidence="2">Hypp7593 protein</fullName>
    </submittedName>
</protein>
<dbReference type="PROSITE" id="PS50878">
    <property type="entry name" value="RT_POL"/>
    <property type="match status" value="1"/>
</dbReference>
<dbReference type="InterPro" id="IPR000477">
    <property type="entry name" value="RT_dom"/>
</dbReference>
<dbReference type="GO" id="GO:0003824">
    <property type="term" value="F:catalytic activity"/>
    <property type="evidence" value="ECO:0007669"/>
    <property type="project" value="InterPro"/>
</dbReference>
<gene>
    <name evidence="2" type="primary">Hypp7593</name>
    <name evidence="2" type="ORF">BLAG_LOCUS8077</name>
</gene>
<dbReference type="InterPro" id="IPR043502">
    <property type="entry name" value="DNA/RNA_pol_sf"/>
</dbReference>
<dbReference type="InterPro" id="IPR036691">
    <property type="entry name" value="Endo/exonu/phosph_ase_sf"/>
</dbReference>
<dbReference type="AlphaFoldDB" id="A0A8J9Z1L4"/>
<dbReference type="EMBL" id="OV696700">
    <property type="protein sequence ID" value="CAH1245877.1"/>
    <property type="molecule type" value="Genomic_DNA"/>
</dbReference>
<organism evidence="2 3">
    <name type="scientific">Branchiostoma lanceolatum</name>
    <name type="common">Common lancelet</name>
    <name type="synonym">Amphioxus lanceolatum</name>
    <dbReference type="NCBI Taxonomy" id="7740"/>
    <lineage>
        <taxon>Eukaryota</taxon>
        <taxon>Metazoa</taxon>
        <taxon>Chordata</taxon>
        <taxon>Cephalochordata</taxon>
        <taxon>Leptocardii</taxon>
        <taxon>Amphioxiformes</taxon>
        <taxon>Branchiostomatidae</taxon>
        <taxon>Branchiostoma</taxon>
    </lineage>
</organism>
<dbReference type="CDD" id="cd01650">
    <property type="entry name" value="RT_nLTR_like"/>
    <property type="match status" value="1"/>
</dbReference>
<evidence type="ECO:0000259" key="1">
    <source>
        <dbReference type="PROSITE" id="PS50878"/>
    </source>
</evidence>
<sequence length="806" mass="90785">MGLTETWFHDNVLPNDINIPGYGIVHRKDRQGRTGGGVALLVSDSLTSRRRPDLESCDNTWEDLWIEIRVAGQKILVSCVYRPPSAPDSFYNQLENSLSKASSEKGLTVITGDLNCHHTEWGDTSTDNHALQLADIIERHGLHQSQHQPTRSTLSRQSTLDLPWITTELLEAIRQKTDLYNIFKSSPTPENWRNYTQTKNRLTKDLRQAEAEYYSTVSDRLKTAEGARSFWSVLKQATGKSKSGIPAFSGNGTVVDKDKDKAELLNNMFVNVTRDATHPNFTSRLPKFTNEELHTIQVSEEEVLTVLQGLYPNKAPGPDGITNRLLKEGAPVISASLCQLFNFSLATGQFPTEWKQSNVSPVYKKGDRTNPSNYRPISLLPTVAKALERLVHNRLYSYLTVNNLLNVNQSGFKKGDGTVLQLLRLVDDWAKSIDDSNVSCAAAVFLDVRRAFDTVWHDGLTYKLSRYGVNGPLIEWFDHYLTGRQQRVVINGVSSSWGYTYAGVPQGSILGPLLFLIYINDIKELPCTSSINCFADDTSQSNSGQTVMEVASTTNSDLQLVSDWFNVRGLELHPDKCKVICIKSTQSRIELPPIYISGQLIEQVPFYSHLGVTLHQALGWNEHAQTTSSKARKVLGYFWRLRDKLSQEALELAYLTLVRPKLEYASILFSNMSVAASKVLERVQYHAGRLVTGAAPRTPYSDVLQELGWDRLSTRRDYNCLVIMYKLVTGSVPPHLQPLIPSTRQSQTQLRLRNSVHLHIPQCRTNIYKNSFIPYTSRLWNNLPRVVTESPTLSIFKARCKSHLLS</sequence>